<dbReference type="GO" id="GO:0009062">
    <property type="term" value="P:fatty acid catabolic process"/>
    <property type="evidence" value="ECO:0007669"/>
    <property type="project" value="TreeGrafter"/>
</dbReference>
<keyword evidence="2" id="KW-0378">Hydrolase</keyword>
<name>A0A7E4VFW6_PANRE</name>
<comment type="similarity">
    <text evidence="1">Belongs to the C/M/P thioester hydrolase family.</text>
</comment>
<dbReference type="InterPro" id="IPR003703">
    <property type="entry name" value="Acyl_CoA_thio"/>
</dbReference>
<dbReference type="Gene3D" id="2.40.160.210">
    <property type="entry name" value="Acyl-CoA thioesterase, double hotdog domain"/>
    <property type="match status" value="1"/>
</dbReference>
<dbReference type="InterPro" id="IPR049449">
    <property type="entry name" value="TesB_ACOT8-like_N"/>
</dbReference>
<evidence type="ECO:0000256" key="1">
    <source>
        <dbReference type="ARBA" id="ARBA00006538"/>
    </source>
</evidence>
<dbReference type="Pfam" id="PF20789">
    <property type="entry name" value="4HBT_3C"/>
    <property type="match status" value="1"/>
</dbReference>
<evidence type="ECO:0000313" key="5">
    <source>
        <dbReference type="Proteomes" id="UP000492821"/>
    </source>
</evidence>
<feature type="domain" description="Acyl-CoA thioesterase-like C-terminal" evidence="4">
    <location>
        <begin position="262"/>
        <end position="377"/>
    </location>
</feature>
<dbReference type="PANTHER" id="PTHR11066">
    <property type="entry name" value="ACYL-COA THIOESTERASE"/>
    <property type="match status" value="1"/>
</dbReference>
<keyword evidence="5" id="KW-1185">Reference proteome</keyword>
<reference evidence="6" key="2">
    <citation type="submission" date="2020-10" db="UniProtKB">
        <authorList>
            <consortium name="WormBaseParasite"/>
        </authorList>
    </citation>
    <scope>IDENTIFICATION</scope>
</reference>
<sequence>MFLVALVRRQSCSAVLPRAVSPLVGRRLQPYRCRDLQWNPTSNLSTTSFKASFTVNGEIPVHNPNNHLKQPSNMSTEETIVSEELLKLFILDEQDANTYVANHLGDGTWITNNVYGGSLFAQSLIAASKTVTDNFVPHAMHSLFILNASTQYPVTYKILRIRDGRSFCTRFVQAEQNGQIVYTTQISFHVVEAPAISHQISMPQVKPPEECLPTWEIAQNFLDKNAAGELTLTPHQLGDCKAKIAEKDMSLVEIRHVEPDLQFGITPHNHQTYYYWVRVRASIPPEDRAQHRALAAYITDATLVSAANRPHISQGFLPSMLVSLDNNTWFHTDEFRTDEWMLYENDSPIADHGRAFSTGRLWRRDGRLLLSAAQESLSRTKAQKSSL</sequence>
<evidence type="ECO:0000259" key="3">
    <source>
        <dbReference type="Pfam" id="PF13622"/>
    </source>
</evidence>
<evidence type="ECO:0000313" key="6">
    <source>
        <dbReference type="WBParaSite" id="Pan_g20002.t1"/>
    </source>
</evidence>
<reference evidence="5" key="1">
    <citation type="journal article" date="2013" name="Genetics">
        <title>The draft genome and transcriptome of Panagrellus redivivus are shaped by the harsh demands of a free-living lifestyle.</title>
        <authorList>
            <person name="Srinivasan J."/>
            <person name="Dillman A.R."/>
            <person name="Macchietto M.G."/>
            <person name="Heikkinen L."/>
            <person name="Lakso M."/>
            <person name="Fracchia K.M."/>
            <person name="Antoshechkin I."/>
            <person name="Mortazavi A."/>
            <person name="Wong G."/>
            <person name="Sternberg P.W."/>
        </authorList>
    </citation>
    <scope>NUCLEOTIDE SEQUENCE [LARGE SCALE GENOMIC DNA]</scope>
    <source>
        <strain evidence="5">MT8872</strain>
    </source>
</reference>
<dbReference type="InterPro" id="IPR049450">
    <property type="entry name" value="ACOT8-like_C"/>
</dbReference>
<dbReference type="AlphaFoldDB" id="A0A7E4VFW6"/>
<evidence type="ECO:0000259" key="4">
    <source>
        <dbReference type="Pfam" id="PF20789"/>
    </source>
</evidence>
<dbReference type="GO" id="GO:0006637">
    <property type="term" value="P:acyl-CoA metabolic process"/>
    <property type="evidence" value="ECO:0007669"/>
    <property type="project" value="InterPro"/>
</dbReference>
<proteinExistence type="inferred from homology"/>
<dbReference type="CDD" id="cd03445">
    <property type="entry name" value="Thioesterase_II_repeat2"/>
    <property type="match status" value="1"/>
</dbReference>
<feature type="domain" description="Acyl-CoA thioesterase-like N-terminal HotDog" evidence="3">
    <location>
        <begin position="108"/>
        <end position="189"/>
    </location>
</feature>
<dbReference type="InterPro" id="IPR029069">
    <property type="entry name" value="HotDog_dom_sf"/>
</dbReference>
<dbReference type="SUPFAM" id="SSF54637">
    <property type="entry name" value="Thioesterase/thiol ester dehydrase-isomerase"/>
    <property type="match status" value="2"/>
</dbReference>
<dbReference type="Proteomes" id="UP000492821">
    <property type="component" value="Unassembled WGS sequence"/>
</dbReference>
<dbReference type="GO" id="GO:0005782">
    <property type="term" value="C:peroxisomal matrix"/>
    <property type="evidence" value="ECO:0007669"/>
    <property type="project" value="UniProtKB-SubCell"/>
</dbReference>
<dbReference type="Pfam" id="PF13622">
    <property type="entry name" value="4HBT_3"/>
    <property type="match status" value="1"/>
</dbReference>
<dbReference type="CDD" id="cd03444">
    <property type="entry name" value="Thioesterase_II_repeat1"/>
    <property type="match status" value="1"/>
</dbReference>
<dbReference type="InterPro" id="IPR042171">
    <property type="entry name" value="Acyl-CoA_hotdog"/>
</dbReference>
<dbReference type="WBParaSite" id="Pan_g20002.t1">
    <property type="protein sequence ID" value="Pan_g20002.t1"/>
    <property type="gene ID" value="Pan_g20002"/>
</dbReference>
<protein>
    <submittedName>
        <fullName evidence="6">Acyl-CoA thioesterase II</fullName>
    </submittedName>
</protein>
<organism evidence="5 6">
    <name type="scientific">Panagrellus redivivus</name>
    <name type="common">Microworm</name>
    <dbReference type="NCBI Taxonomy" id="6233"/>
    <lineage>
        <taxon>Eukaryota</taxon>
        <taxon>Metazoa</taxon>
        <taxon>Ecdysozoa</taxon>
        <taxon>Nematoda</taxon>
        <taxon>Chromadorea</taxon>
        <taxon>Rhabditida</taxon>
        <taxon>Tylenchina</taxon>
        <taxon>Panagrolaimomorpha</taxon>
        <taxon>Panagrolaimoidea</taxon>
        <taxon>Panagrolaimidae</taxon>
        <taxon>Panagrellus</taxon>
    </lineage>
</organism>
<accession>A0A7E4VFW6</accession>
<evidence type="ECO:0000256" key="2">
    <source>
        <dbReference type="ARBA" id="ARBA00022801"/>
    </source>
</evidence>
<dbReference type="GO" id="GO:0047617">
    <property type="term" value="F:fatty acyl-CoA hydrolase activity"/>
    <property type="evidence" value="ECO:0007669"/>
    <property type="project" value="InterPro"/>
</dbReference>
<dbReference type="PANTHER" id="PTHR11066:SF34">
    <property type="entry name" value="ACYL-COENZYME A THIOESTERASE 8"/>
    <property type="match status" value="1"/>
</dbReference>